<dbReference type="GO" id="GO:0043190">
    <property type="term" value="C:ATP-binding cassette (ABC) transporter complex"/>
    <property type="evidence" value="ECO:0007669"/>
    <property type="project" value="InterPro"/>
</dbReference>
<evidence type="ECO:0000256" key="3">
    <source>
        <dbReference type="ARBA" id="ARBA00022692"/>
    </source>
</evidence>
<gene>
    <name evidence="8" type="ORF">AmaxDRAFT_5440</name>
</gene>
<evidence type="ECO:0000256" key="2">
    <source>
        <dbReference type="ARBA" id="ARBA00008034"/>
    </source>
</evidence>
<feature type="transmembrane region" description="Helical" evidence="7">
    <location>
        <begin position="221"/>
        <end position="241"/>
    </location>
</feature>
<proteinExistence type="inferred from homology"/>
<dbReference type="Gene3D" id="1.10.3470.10">
    <property type="entry name" value="ABC transporter involved in vitamin B12 uptake, BtuC"/>
    <property type="match status" value="1"/>
</dbReference>
<dbReference type="GO" id="GO:0055085">
    <property type="term" value="P:transmembrane transport"/>
    <property type="evidence" value="ECO:0007669"/>
    <property type="project" value="InterPro"/>
</dbReference>
<name>B5W9J0_LIMMA</name>
<feature type="transmembrane region" description="Helical" evidence="7">
    <location>
        <begin position="274"/>
        <end position="294"/>
    </location>
</feature>
<dbReference type="PANTHER" id="PTHR30477">
    <property type="entry name" value="ABC-TRANSPORTER METAL-BINDING PROTEIN"/>
    <property type="match status" value="1"/>
</dbReference>
<keyword evidence="5 7" id="KW-0472">Membrane</keyword>
<dbReference type="CDD" id="cd06550">
    <property type="entry name" value="TM_ABC_iron-siderophores_like"/>
    <property type="match status" value="1"/>
</dbReference>
<feature type="transmembrane region" description="Helical" evidence="7">
    <location>
        <begin position="143"/>
        <end position="164"/>
    </location>
</feature>
<comment type="subcellular location">
    <subcellularLocation>
        <location evidence="6">Cell membrane</location>
        <topology evidence="6">Multi-pass membrane protein</topology>
    </subcellularLocation>
    <subcellularLocation>
        <location evidence="1">Membrane</location>
        <topology evidence="1">Multi-pass membrane protein</topology>
    </subcellularLocation>
</comment>
<feature type="transmembrane region" description="Helical" evidence="7">
    <location>
        <begin position="300"/>
        <end position="318"/>
    </location>
</feature>
<evidence type="ECO:0000256" key="6">
    <source>
        <dbReference type="RuleBase" id="RU003943"/>
    </source>
</evidence>
<keyword evidence="6" id="KW-0813">Transport</keyword>
<reference evidence="8 9" key="1">
    <citation type="journal article" date="2011" name="Appl. Environ. Microbiol.">
        <title>Contribution of a Sodium Ion Gradient to Energy Conservation during Fermentation in the Cyanobacterium Arthrospira (Spirulina) maxima CS-328.</title>
        <authorList>
            <person name="Carrieri D."/>
            <person name="Ananyev G."/>
            <person name="Lenz O."/>
            <person name="Bryant D.A."/>
            <person name="Dismukes G.C."/>
        </authorList>
    </citation>
    <scope>NUCLEOTIDE SEQUENCE [LARGE SCALE GENOMIC DNA]</scope>
    <source>
        <strain evidence="8 9">CS-328</strain>
    </source>
</reference>
<dbReference type="Pfam" id="PF00950">
    <property type="entry name" value="ABC-3"/>
    <property type="match status" value="1"/>
</dbReference>
<keyword evidence="3 6" id="KW-0812">Transmembrane</keyword>
<dbReference type="InterPro" id="IPR001626">
    <property type="entry name" value="ABC_TroCD"/>
</dbReference>
<comment type="similarity">
    <text evidence="2 6">Belongs to the ABC-3 integral membrane protein family.</text>
</comment>
<dbReference type="InterPro" id="IPR037294">
    <property type="entry name" value="ABC_BtuC-like"/>
</dbReference>
<feature type="transmembrane region" description="Helical" evidence="7">
    <location>
        <begin position="69"/>
        <end position="88"/>
    </location>
</feature>
<feature type="transmembrane region" description="Helical" evidence="7">
    <location>
        <begin position="191"/>
        <end position="209"/>
    </location>
</feature>
<evidence type="ECO:0000313" key="9">
    <source>
        <dbReference type="Proteomes" id="UP000004061"/>
    </source>
</evidence>
<dbReference type="SUPFAM" id="SSF81345">
    <property type="entry name" value="ABC transporter involved in vitamin B12 uptake, BtuC"/>
    <property type="match status" value="1"/>
</dbReference>
<organism evidence="8 9">
    <name type="scientific">Limnospira maxima CS-328</name>
    <dbReference type="NCBI Taxonomy" id="513049"/>
    <lineage>
        <taxon>Bacteria</taxon>
        <taxon>Bacillati</taxon>
        <taxon>Cyanobacteriota</taxon>
        <taxon>Cyanophyceae</taxon>
        <taxon>Oscillatoriophycideae</taxon>
        <taxon>Oscillatoriales</taxon>
        <taxon>Sirenicapillariaceae</taxon>
        <taxon>Limnospira</taxon>
    </lineage>
</organism>
<accession>B5W9J0</accession>
<feature type="transmembrane region" description="Helical" evidence="7">
    <location>
        <begin position="247"/>
        <end position="267"/>
    </location>
</feature>
<keyword evidence="9" id="KW-1185">Reference proteome</keyword>
<evidence type="ECO:0000256" key="7">
    <source>
        <dbReference type="SAM" id="Phobius"/>
    </source>
</evidence>
<protein>
    <submittedName>
        <fullName evidence="8">ABC-3 protein</fullName>
    </submittedName>
</protein>
<evidence type="ECO:0000313" key="8">
    <source>
        <dbReference type="EMBL" id="EDZ91809.1"/>
    </source>
</evidence>
<dbReference type="AlphaFoldDB" id="B5W9J0"/>
<dbReference type="GO" id="GO:0071281">
    <property type="term" value="P:cellular response to iron ion"/>
    <property type="evidence" value="ECO:0007669"/>
    <property type="project" value="UniProtKB-ARBA"/>
</dbReference>
<dbReference type="PANTHER" id="PTHR30477:SF13">
    <property type="entry name" value="IRON TRANSPORT SYSTEM MEMBRANE PROTEIN HI_0360-RELATED"/>
    <property type="match status" value="1"/>
</dbReference>
<dbReference type="EMBL" id="ABYK01000085">
    <property type="protein sequence ID" value="EDZ91809.1"/>
    <property type="molecule type" value="Genomic_DNA"/>
</dbReference>
<dbReference type="FunFam" id="1.10.3470.10:FF:000003">
    <property type="entry name" value="Iron ABC transporter permease SitD"/>
    <property type="match status" value="1"/>
</dbReference>
<dbReference type="Proteomes" id="UP000004061">
    <property type="component" value="Unassembled WGS sequence"/>
</dbReference>
<dbReference type="GO" id="GO:0010043">
    <property type="term" value="P:response to zinc ion"/>
    <property type="evidence" value="ECO:0007669"/>
    <property type="project" value="TreeGrafter"/>
</dbReference>
<evidence type="ECO:0000256" key="5">
    <source>
        <dbReference type="ARBA" id="ARBA00023136"/>
    </source>
</evidence>
<keyword evidence="4 7" id="KW-1133">Transmembrane helix</keyword>
<sequence>MLMVVGSCFSQTMQLNGVGELSIEDKPGFLPCISIHKNPGSEDIRDSINMIVWEILIEPLQYGFMQRSLTIAILVGLICAVVGSYLMVQRLALLGDAISHSVLPGLAIAFILGFNIFVGAFIAGVFSTVLIEIIRTHSKIKEDAAMGIVFSGFFALGITLITIIQKDNKIDLNHFLFGNILGVTASDVRDTMIIAAIVLLVVFLIYKELLFYTFDPQGAEAAGLPVNLLNLGLMMLISLTIVASLKAVGVILVLSLLITPSATAYLLVNRLHNVMILGVLIGVGSSMSGMYLSYFYNLPSGPAIVLVASGLFLMAFLFSPSEGLLTHPVKISKEPPLLKEIKNLINR</sequence>
<evidence type="ECO:0000256" key="4">
    <source>
        <dbReference type="ARBA" id="ARBA00022989"/>
    </source>
</evidence>
<feature type="transmembrane region" description="Helical" evidence="7">
    <location>
        <begin position="108"/>
        <end position="131"/>
    </location>
</feature>
<evidence type="ECO:0000256" key="1">
    <source>
        <dbReference type="ARBA" id="ARBA00004141"/>
    </source>
</evidence>
<comment type="caution">
    <text evidence="8">The sequence shown here is derived from an EMBL/GenBank/DDBJ whole genome shotgun (WGS) entry which is preliminary data.</text>
</comment>